<comment type="caution">
    <text evidence="1">The sequence shown here is derived from an EMBL/GenBank/DDBJ whole genome shotgun (WGS) entry which is preliminary data.</text>
</comment>
<proteinExistence type="predicted"/>
<gene>
    <name evidence="1" type="ORF">LTS18_010163</name>
</gene>
<dbReference type="EMBL" id="JAWDJW010002817">
    <property type="protein sequence ID" value="KAK3077476.1"/>
    <property type="molecule type" value="Genomic_DNA"/>
</dbReference>
<organism evidence="1 2">
    <name type="scientific">Coniosporium uncinatum</name>
    <dbReference type="NCBI Taxonomy" id="93489"/>
    <lineage>
        <taxon>Eukaryota</taxon>
        <taxon>Fungi</taxon>
        <taxon>Dikarya</taxon>
        <taxon>Ascomycota</taxon>
        <taxon>Pezizomycotina</taxon>
        <taxon>Dothideomycetes</taxon>
        <taxon>Dothideomycetes incertae sedis</taxon>
        <taxon>Coniosporium</taxon>
    </lineage>
</organism>
<accession>A0ACC3DLI0</accession>
<evidence type="ECO:0000313" key="2">
    <source>
        <dbReference type="Proteomes" id="UP001186974"/>
    </source>
</evidence>
<reference evidence="1" key="1">
    <citation type="submission" date="2024-09" db="EMBL/GenBank/DDBJ databases">
        <title>Black Yeasts Isolated from many extreme environments.</title>
        <authorList>
            <person name="Coleine C."/>
            <person name="Stajich J.E."/>
            <person name="Selbmann L."/>
        </authorList>
    </citation>
    <scope>NUCLEOTIDE SEQUENCE</scope>
    <source>
        <strain evidence="1">CCFEE 5737</strain>
    </source>
</reference>
<protein>
    <submittedName>
        <fullName evidence="1">Uncharacterized protein</fullName>
    </submittedName>
</protein>
<name>A0ACC3DLI0_9PEZI</name>
<dbReference type="Proteomes" id="UP001186974">
    <property type="component" value="Unassembled WGS sequence"/>
</dbReference>
<feature type="non-terminal residue" evidence="1">
    <location>
        <position position="241"/>
    </location>
</feature>
<evidence type="ECO:0000313" key="1">
    <source>
        <dbReference type="EMBL" id="KAK3077476.1"/>
    </source>
</evidence>
<keyword evidence="2" id="KW-1185">Reference proteome</keyword>
<sequence>MSKPRIAVIGSLNVDLVSRTDRIPAAGETLAGKTFDIGFGGKGANQAVAAARLSRSKSQLRDGSAEVLMLGAIGDDDFSNGFIDSLNADGVDTSGVRVLEGQKTGTAVIIVEEEKGENRILINAGANGTMSERDEVLVDEMDVVVFQLEIPQEAVVHNVGLAKAAGSQVILNPAPAVPLADSLLSHIDHLIMNESEAAMLSGRSDELSAADDLDPVAADFISKGVDVVIITLGGDGCYYQL</sequence>